<evidence type="ECO:0000313" key="6">
    <source>
        <dbReference type="Proteomes" id="UP000696485"/>
    </source>
</evidence>
<feature type="region of interest" description="Disordered" evidence="2">
    <location>
        <begin position="139"/>
        <end position="161"/>
    </location>
</feature>
<reference evidence="5" key="1">
    <citation type="journal article" date="2020" name="Fungal Divers.">
        <title>Resolving the Mortierellaceae phylogeny through synthesis of multi-gene phylogenetics and phylogenomics.</title>
        <authorList>
            <person name="Vandepol N."/>
            <person name="Liber J."/>
            <person name="Desiro A."/>
            <person name="Na H."/>
            <person name="Kennedy M."/>
            <person name="Barry K."/>
            <person name="Grigoriev I.V."/>
            <person name="Miller A.N."/>
            <person name="O'Donnell K."/>
            <person name="Stajich J.E."/>
            <person name="Bonito G."/>
        </authorList>
    </citation>
    <scope>NUCLEOTIDE SEQUENCE</scope>
    <source>
        <strain evidence="5">NVP1</strain>
    </source>
</reference>
<comment type="caution">
    <text evidence="5">The sequence shown here is derived from an EMBL/GenBank/DDBJ whole genome shotgun (WGS) entry which is preliminary data.</text>
</comment>
<accession>A0A9P5SD02</accession>
<dbReference type="AlphaFoldDB" id="A0A9P5SD02"/>
<organism evidence="5 6">
    <name type="scientific">Podila minutissima</name>
    <dbReference type="NCBI Taxonomy" id="64525"/>
    <lineage>
        <taxon>Eukaryota</taxon>
        <taxon>Fungi</taxon>
        <taxon>Fungi incertae sedis</taxon>
        <taxon>Mucoromycota</taxon>
        <taxon>Mortierellomycotina</taxon>
        <taxon>Mortierellomycetes</taxon>
        <taxon>Mortierellales</taxon>
        <taxon>Mortierellaceae</taxon>
        <taxon>Podila</taxon>
    </lineage>
</organism>
<feature type="compositionally biased region" description="Low complexity" evidence="2">
    <location>
        <begin position="120"/>
        <end position="133"/>
    </location>
</feature>
<dbReference type="InterPro" id="IPR018466">
    <property type="entry name" value="Kre9/Knh1-like_N"/>
</dbReference>
<feature type="chain" id="PRO_5040472369" description="Yeast cell wall synthesis Kre9/Knh1-like N-terminal domain-containing protein" evidence="3">
    <location>
        <begin position="21"/>
        <end position="185"/>
    </location>
</feature>
<dbReference type="Proteomes" id="UP000696485">
    <property type="component" value="Unassembled WGS sequence"/>
</dbReference>
<evidence type="ECO:0000256" key="1">
    <source>
        <dbReference type="ARBA" id="ARBA00022729"/>
    </source>
</evidence>
<proteinExistence type="predicted"/>
<keyword evidence="6" id="KW-1185">Reference proteome</keyword>
<keyword evidence="1 3" id="KW-0732">Signal</keyword>
<feature type="region of interest" description="Disordered" evidence="2">
    <location>
        <begin position="114"/>
        <end position="133"/>
    </location>
</feature>
<name>A0A9P5SD02_9FUNG</name>
<dbReference type="Pfam" id="PF10342">
    <property type="entry name" value="Kre9_KNH"/>
    <property type="match status" value="1"/>
</dbReference>
<evidence type="ECO:0000256" key="3">
    <source>
        <dbReference type="SAM" id="SignalP"/>
    </source>
</evidence>
<sequence length="185" mass="18524">MRFSVIALAGSLMSAASVFAQVYPTAPISSTVWKAGNEVTVAWKWNPTPVTTPLDITLFTGEISHQTEVAKLGASVANAVNFKVTLPATLASSWYSLRIGTEWTAPFIIQGSGPVPTGPAPTRASSATAAVPTTKAATNSTTAAATTKATTATTAAPTPTGSGASALTASMALAAAAIVAVSMAL</sequence>
<evidence type="ECO:0000313" key="5">
    <source>
        <dbReference type="EMBL" id="KAF9326026.1"/>
    </source>
</evidence>
<gene>
    <name evidence="5" type="ORF">BG006_010513</name>
</gene>
<feature type="signal peptide" evidence="3">
    <location>
        <begin position="1"/>
        <end position="20"/>
    </location>
</feature>
<feature type="domain" description="Yeast cell wall synthesis Kre9/Knh1-like N-terminal" evidence="4">
    <location>
        <begin position="27"/>
        <end position="103"/>
    </location>
</feature>
<evidence type="ECO:0000256" key="2">
    <source>
        <dbReference type="SAM" id="MobiDB-lite"/>
    </source>
</evidence>
<protein>
    <recommendedName>
        <fullName evidence="4">Yeast cell wall synthesis Kre9/Knh1-like N-terminal domain-containing protein</fullName>
    </recommendedName>
</protein>
<evidence type="ECO:0000259" key="4">
    <source>
        <dbReference type="Pfam" id="PF10342"/>
    </source>
</evidence>
<dbReference type="EMBL" id="JAAAUY010000836">
    <property type="protein sequence ID" value="KAF9326026.1"/>
    <property type="molecule type" value="Genomic_DNA"/>
</dbReference>